<reference evidence="2" key="1">
    <citation type="submission" date="2020-05" db="EMBL/GenBank/DDBJ databases">
        <authorList>
            <person name="Chiriac C."/>
            <person name="Salcher M."/>
            <person name="Ghai R."/>
            <person name="Kavagutti S V."/>
        </authorList>
    </citation>
    <scope>NUCLEOTIDE SEQUENCE</scope>
</reference>
<dbReference type="InterPro" id="IPR050383">
    <property type="entry name" value="GlyoxalaseI/FosfomycinResist"/>
</dbReference>
<organism evidence="2">
    <name type="scientific">freshwater metagenome</name>
    <dbReference type="NCBI Taxonomy" id="449393"/>
    <lineage>
        <taxon>unclassified sequences</taxon>
        <taxon>metagenomes</taxon>
        <taxon>ecological metagenomes</taxon>
    </lineage>
</organism>
<evidence type="ECO:0000259" key="1">
    <source>
        <dbReference type="PROSITE" id="PS51819"/>
    </source>
</evidence>
<dbReference type="EMBL" id="CAEZVK010000086">
    <property type="protein sequence ID" value="CAB4633654.1"/>
    <property type="molecule type" value="Genomic_DNA"/>
</dbReference>
<dbReference type="InterPro" id="IPR029068">
    <property type="entry name" value="Glyas_Bleomycin-R_OHBP_Dase"/>
</dbReference>
<dbReference type="InterPro" id="IPR004360">
    <property type="entry name" value="Glyas_Fos-R_dOase_dom"/>
</dbReference>
<name>A0A6J6JAR3_9ZZZZ</name>
<proteinExistence type="predicted"/>
<protein>
    <submittedName>
        <fullName evidence="2">Unannotated protein</fullName>
    </submittedName>
</protein>
<accession>A0A6J6JAR3</accession>
<dbReference type="SUPFAM" id="SSF54593">
    <property type="entry name" value="Glyoxalase/Bleomycin resistance protein/Dihydroxybiphenyl dioxygenase"/>
    <property type="match status" value="1"/>
</dbReference>
<dbReference type="PROSITE" id="PS51819">
    <property type="entry name" value="VOC"/>
    <property type="match status" value="1"/>
</dbReference>
<evidence type="ECO:0000313" key="2">
    <source>
        <dbReference type="EMBL" id="CAB4633654.1"/>
    </source>
</evidence>
<dbReference type="Pfam" id="PF00903">
    <property type="entry name" value="Glyoxalase"/>
    <property type="match status" value="1"/>
</dbReference>
<dbReference type="InterPro" id="IPR037523">
    <property type="entry name" value="VOC_core"/>
</dbReference>
<feature type="domain" description="VOC" evidence="1">
    <location>
        <begin position="10"/>
        <end position="129"/>
    </location>
</feature>
<dbReference type="PANTHER" id="PTHR21366:SF14">
    <property type="entry name" value="GLYOXALASE DOMAIN-CONTAINING PROTEIN 5"/>
    <property type="match status" value="1"/>
</dbReference>
<dbReference type="AlphaFoldDB" id="A0A6J6JAR3"/>
<sequence length="134" mass="14637">MNAKRSSIAGFSHVAIVCTNLDEARDFYIDVLGLTELPRPDFGIPGMWLRAGDLQLHFIENESMPVPGPGFPHFALHVDGEQWDEVMNELGEAGVSFLSAPSERDDFGTRVRATFVIDPSGNVVELTDVGPLPV</sequence>
<dbReference type="Gene3D" id="3.10.180.10">
    <property type="entry name" value="2,3-Dihydroxybiphenyl 1,2-Dioxygenase, domain 1"/>
    <property type="match status" value="1"/>
</dbReference>
<gene>
    <name evidence="2" type="ORF">UFOPK2000_00887</name>
</gene>
<dbReference type="PANTHER" id="PTHR21366">
    <property type="entry name" value="GLYOXALASE FAMILY PROTEIN"/>
    <property type="match status" value="1"/>
</dbReference>